<name>A0A5E4QQE3_9NEOP</name>
<dbReference type="EMBL" id="FZQP02004389">
    <property type="protein sequence ID" value="VVC99882.1"/>
    <property type="molecule type" value="Genomic_DNA"/>
</dbReference>
<reference evidence="2 3" key="1">
    <citation type="submission" date="2017-07" db="EMBL/GenBank/DDBJ databases">
        <authorList>
            <person name="Talla V."/>
            <person name="Backstrom N."/>
        </authorList>
    </citation>
    <scope>NUCLEOTIDE SEQUENCE [LARGE SCALE GENOMIC DNA]</scope>
</reference>
<protein>
    <submittedName>
        <fullName evidence="2">Uncharacterized protein</fullName>
    </submittedName>
</protein>
<evidence type="ECO:0000313" key="2">
    <source>
        <dbReference type="EMBL" id="VVC99882.1"/>
    </source>
</evidence>
<organism evidence="2 3">
    <name type="scientific">Leptidea sinapis</name>
    <dbReference type="NCBI Taxonomy" id="189913"/>
    <lineage>
        <taxon>Eukaryota</taxon>
        <taxon>Metazoa</taxon>
        <taxon>Ecdysozoa</taxon>
        <taxon>Arthropoda</taxon>
        <taxon>Hexapoda</taxon>
        <taxon>Insecta</taxon>
        <taxon>Pterygota</taxon>
        <taxon>Neoptera</taxon>
        <taxon>Endopterygota</taxon>
        <taxon>Lepidoptera</taxon>
        <taxon>Glossata</taxon>
        <taxon>Ditrysia</taxon>
        <taxon>Papilionoidea</taxon>
        <taxon>Pieridae</taxon>
        <taxon>Dismorphiinae</taxon>
        <taxon>Leptidea</taxon>
    </lineage>
</organism>
<keyword evidence="1" id="KW-0812">Transmembrane</keyword>
<keyword evidence="1" id="KW-1133">Transmembrane helix</keyword>
<feature type="transmembrane region" description="Helical" evidence="1">
    <location>
        <begin position="40"/>
        <end position="61"/>
    </location>
</feature>
<dbReference type="Proteomes" id="UP000324832">
    <property type="component" value="Unassembled WGS sequence"/>
</dbReference>
<gene>
    <name evidence="2" type="ORF">LSINAPIS_LOCUS10651</name>
</gene>
<evidence type="ECO:0000256" key="1">
    <source>
        <dbReference type="SAM" id="Phobius"/>
    </source>
</evidence>
<proteinExistence type="predicted"/>
<dbReference type="AlphaFoldDB" id="A0A5E4QQE3"/>
<sequence length="82" mass="9425">MPNCQCSPKCKAVESVLNSFSSYKRLFDTKTGIVPSDMDYYTLVILANLLSICFAWSLPFYNVRRPVRVTRFAPMPQRLQLS</sequence>
<accession>A0A5E4QQE3</accession>
<keyword evidence="3" id="KW-1185">Reference proteome</keyword>
<feature type="non-terminal residue" evidence="2">
    <location>
        <position position="82"/>
    </location>
</feature>
<evidence type="ECO:0000313" key="3">
    <source>
        <dbReference type="Proteomes" id="UP000324832"/>
    </source>
</evidence>
<keyword evidence="1" id="KW-0472">Membrane</keyword>